<reference evidence="1" key="1">
    <citation type="submission" date="2012-12" db="EMBL/GenBank/DDBJ databases">
        <title>Identification and characterization of a phenylalanine ammonia-lyase gene family in Isatis indigotica Fort.</title>
        <authorList>
            <person name="Liu Q."/>
            <person name="Chen J."/>
            <person name="Zhou X."/>
            <person name="Di P."/>
            <person name="Xiao Y."/>
            <person name="Xuan H."/>
            <person name="Zhang L."/>
            <person name="Chen W."/>
        </authorList>
    </citation>
    <scope>NUCLEOTIDE SEQUENCE</scope>
    <source>
        <tissue evidence="1">Salivary gland</tissue>
    </source>
</reference>
<dbReference type="InterPro" id="IPR036691">
    <property type="entry name" value="Endo/exonu/phosph_ase_sf"/>
</dbReference>
<proteinExistence type="evidence at transcript level"/>
<dbReference type="Gene3D" id="3.60.10.10">
    <property type="entry name" value="Endonuclease/exonuclease/phosphatase"/>
    <property type="match status" value="1"/>
</dbReference>
<dbReference type="SUPFAM" id="SSF56219">
    <property type="entry name" value="DNase I-like"/>
    <property type="match status" value="1"/>
</dbReference>
<sequence>MTMKYCLLKQNQFMFSVVYRPPSGNVNLFLAFLDKLLCHDNECKYYLFVGGDLNINLLNDTSNASELLLLLTANNFYNVINHPTRTTLVTSTLIDLFITNFDKEKVRAGVVSSDISDHLPIFMLIDTAREVCKRNSDTMTIQNITQATLDTFRQKLMTTDWADVFHSDDVDTAYNTFIKKFKQLYSDCFPDKTIKIAKKGRKPWMTPTLFKKTRRKYQLYQIFLSTREKTALEQLKKYRNQLTREIRKSKKLYYSNLFDVECRKKSRFIMETYKQCS</sequence>
<dbReference type="PANTHER" id="PTHR33776">
    <property type="entry name" value="ENDO/EXONUCLEASE/PHOSPHATASE DOMAIN-CONTAINING PROTEIN"/>
    <property type="match status" value="1"/>
</dbReference>
<evidence type="ECO:0000313" key="1">
    <source>
        <dbReference type="EMBL" id="JAA71596.1"/>
    </source>
</evidence>
<dbReference type="PANTHER" id="PTHR33776:SF4">
    <property type="entry name" value="ENDONUCLEASE_EXONUCLEASE_PHOSPHATASE DOMAIN-CONTAINING PROTEIN"/>
    <property type="match status" value="1"/>
</dbReference>
<organism evidence="1">
    <name type="scientific">Ixodes ricinus</name>
    <name type="common">Common tick</name>
    <name type="synonym">Acarus ricinus</name>
    <dbReference type="NCBI Taxonomy" id="34613"/>
    <lineage>
        <taxon>Eukaryota</taxon>
        <taxon>Metazoa</taxon>
        <taxon>Ecdysozoa</taxon>
        <taxon>Arthropoda</taxon>
        <taxon>Chelicerata</taxon>
        <taxon>Arachnida</taxon>
        <taxon>Acari</taxon>
        <taxon>Parasitiformes</taxon>
        <taxon>Ixodida</taxon>
        <taxon>Ixodoidea</taxon>
        <taxon>Ixodidae</taxon>
        <taxon>Ixodinae</taxon>
        <taxon>Ixodes</taxon>
    </lineage>
</organism>
<dbReference type="EMBL" id="GADI01002212">
    <property type="protein sequence ID" value="JAA71596.1"/>
    <property type="molecule type" value="mRNA"/>
</dbReference>
<accession>A0A0K8RKJ0</accession>
<dbReference type="AlphaFoldDB" id="A0A0K8RKJ0"/>
<protein>
    <submittedName>
        <fullName evidence="1">Putative outcast ele5 orf1-h 1e-40-j 4</fullName>
    </submittedName>
</protein>
<name>A0A0K8RKJ0_IXORI</name>